<dbReference type="Pfam" id="PF01047">
    <property type="entry name" value="MarR"/>
    <property type="match status" value="1"/>
</dbReference>
<dbReference type="Proteomes" id="UP000823886">
    <property type="component" value="Unassembled WGS sequence"/>
</dbReference>
<dbReference type="EMBL" id="DWVZ01000108">
    <property type="protein sequence ID" value="HJC63586.1"/>
    <property type="molecule type" value="Genomic_DNA"/>
</dbReference>
<dbReference type="Gene3D" id="1.10.10.10">
    <property type="entry name" value="Winged helix-like DNA-binding domain superfamily/Winged helix DNA-binding domain"/>
    <property type="match status" value="1"/>
</dbReference>
<organism evidence="5 6">
    <name type="scientific">Candidatus Blautia merdavium</name>
    <dbReference type="NCBI Taxonomy" id="2838494"/>
    <lineage>
        <taxon>Bacteria</taxon>
        <taxon>Bacillati</taxon>
        <taxon>Bacillota</taxon>
        <taxon>Clostridia</taxon>
        <taxon>Lachnospirales</taxon>
        <taxon>Lachnospiraceae</taxon>
        <taxon>Blautia</taxon>
    </lineage>
</organism>
<evidence type="ECO:0000313" key="6">
    <source>
        <dbReference type="Proteomes" id="UP000823886"/>
    </source>
</evidence>
<dbReference type="PANTHER" id="PTHR42756">
    <property type="entry name" value="TRANSCRIPTIONAL REGULATOR, MARR"/>
    <property type="match status" value="1"/>
</dbReference>
<dbReference type="GO" id="GO:0003677">
    <property type="term" value="F:DNA binding"/>
    <property type="evidence" value="ECO:0007669"/>
    <property type="project" value="UniProtKB-KW"/>
</dbReference>
<proteinExistence type="predicted"/>
<evidence type="ECO:0000256" key="1">
    <source>
        <dbReference type="ARBA" id="ARBA00023015"/>
    </source>
</evidence>
<evidence type="ECO:0000259" key="4">
    <source>
        <dbReference type="PROSITE" id="PS50995"/>
    </source>
</evidence>
<reference evidence="5" key="1">
    <citation type="journal article" date="2021" name="PeerJ">
        <title>Extensive microbial diversity within the chicken gut microbiome revealed by metagenomics and culture.</title>
        <authorList>
            <person name="Gilroy R."/>
            <person name="Ravi A."/>
            <person name="Getino M."/>
            <person name="Pursley I."/>
            <person name="Horton D.L."/>
            <person name="Alikhan N.F."/>
            <person name="Baker D."/>
            <person name="Gharbi K."/>
            <person name="Hall N."/>
            <person name="Watson M."/>
            <person name="Adriaenssens E.M."/>
            <person name="Foster-Nyarko E."/>
            <person name="Jarju S."/>
            <person name="Secka A."/>
            <person name="Antonio M."/>
            <person name="Oren A."/>
            <person name="Chaudhuri R.R."/>
            <person name="La Ragione R."/>
            <person name="Hildebrand F."/>
            <person name="Pallen M.J."/>
        </authorList>
    </citation>
    <scope>NUCLEOTIDE SEQUENCE</scope>
    <source>
        <strain evidence="5">ChiBcec2-3848</strain>
    </source>
</reference>
<dbReference type="PROSITE" id="PS50995">
    <property type="entry name" value="HTH_MARR_2"/>
    <property type="match status" value="1"/>
</dbReference>
<dbReference type="GO" id="GO:0003700">
    <property type="term" value="F:DNA-binding transcription factor activity"/>
    <property type="evidence" value="ECO:0007669"/>
    <property type="project" value="InterPro"/>
</dbReference>
<evidence type="ECO:0000256" key="3">
    <source>
        <dbReference type="ARBA" id="ARBA00023163"/>
    </source>
</evidence>
<dbReference type="InterPro" id="IPR036388">
    <property type="entry name" value="WH-like_DNA-bd_sf"/>
</dbReference>
<name>A0A9D2PN85_9FIRM</name>
<dbReference type="SMART" id="SM00347">
    <property type="entry name" value="HTH_MARR"/>
    <property type="match status" value="1"/>
</dbReference>
<accession>A0A9D2PN85</accession>
<dbReference type="InterPro" id="IPR000835">
    <property type="entry name" value="HTH_MarR-typ"/>
</dbReference>
<evidence type="ECO:0000256" key="2">
    <source>
        <dbReference type="ARBA" id="ARBA00023125"/>
    </source>
</evidence>
<comment type="caution">
    <text evidence="5">The sequence shown here is derived from an EMBL/GenBank/DDBJ whole genome shotgun (WGS) entry which is preliminary data.</text>
</comment>
<reference evidence="5" key="2">
    <citation type="submission" date="2021-04" db="EMBL/GenBank/DDBJ databases">
        <authorList>
            <person name="Gilroy R."/>
        </authorList>
    </citation>
    <scope>NUCLEOTIDE SEQUENCE</scope>
    <source>
        <strain evidence="5">ChiBcec2-3848</strain>
    </source>
</reference>
<dbReference type="InterPro" id="IPR036390">
    <property type="entry name" value="WH_DNA-bd_sf"/>
</dbReference>
<dbReference type="AlphaFoldDB" id="A0A9D2PN85"/>
<feature type="domain" description="HTH marR-type" evidence="4">
    <location>
        <begin position="7"/>
        <end position="139"/>
    </location>
</feature>
<dbReference type="SUPFAM" id="SSF46785">
    <property type="entry name" value="Winged helix' DNA-binding domain"/>
    <property type="match status" value="1"/>
</dbReference>
<protein>
    <submittedName>
        <fullName evidence="5">MarR family transcriptional regulator</fullName>
    </submittedName>
</protein>
<keyword evidence="3" id="KW-0804">Transcription</keyword>
<evidence type="ECO:0000313" key="5">
    <source>
        <dbReference type="EMBL" id="HJC63586.1"/>
    </source>
</evidence>
<dbReference type="PANTHER" id="PTHR42756:SF1">
    <property type="entry name" value="TRANSCRIPTIONAL REPRESSOR OF EMRAB OPERON"/>
    <property type="match status" value="1"/>
</dbReference>
<sequence>MTADEKDDSLQKMFVRLTHLYYRQAFLTMKETELHPKQFPLICLVEEREGISQREISDVLKISAPTVAVSVKRLEKTGMLERRNDEKDQRVMRIYLTEKGRRLTKTMKRYFEDNEKAMFQGFSESELCLMKRFFKQMAENLEGVTRC</sequence>
<dbReference type="PRINTS" id="PR00598">
    <property type="entry name" value="HTHMARR"/>
</dbReference>
<keyword evidence="2" id="KW-0238">DNA-binding</keyword>
<gene>
    <name evidence="5" type="ORF">H9753_08215</name>
</gene>
<keyword evidence="1" id="KW-0805">Transcription regulation</keyword>